<protein>
    <submittedName>
        <fullName evidence="1">1771_t:CDS:1</fullName>
    </submittedName>
</protein>
<dbReference type="EMBL" id="CAJVPM010009572">
    <property type="protein sequence ID" value="CAG8565204.1"/>
    <property type="molecule type" value="Genomic_DNA"/>
</dbReference>
<sequence>LFNMILERVLCLLCANKTFKNSHSLHIHHSAIHITKKISAYKANDHITCTLCPKKKYKSTKGLRQHETLRHLYYNTPASNLLDLPQQHIDRIKETLFDWGTQKYQHGQETQVVLVGKLFKESLKQMQPQKTKDKCNKKDTSQLTIEWKRKTIIDNTNNKSFSG</sequence>
<proteinExistence type="predicted"/>
<organism evidence="1 2">
    <name type="scientific">Scutellospora calospora</name>
    <dbReference type="NCBI Taxonomy" id="85575"/>
    <lineage>
        <taxon>Eukaryota</taxon>
        <taxon>Fungi</taxon>
        <taxon>Fungi incertae sedis</taxon>
        <taxon>Mucoromycota</taxon>
        <taxon>Glomeromycotina</taxon>
        <taxon>Glomeromycetes</taxon>
        <taxon>Diversisporales</taxon>
        <taxon>Gigasporaceae</taxon>
        <taxon>Scutellospora</taxon>
    </lineage>
</organism>
<evidence type="ECO:0000313" key="1">
    <source>
        <dbReference type="EMBL" id="CAG8565204.1"/>
    </source>
</evidence>
<gene>
    <name evidence="1" type="ORF">SCALOS_LOCUS5651</name>
</gene>
<accession>A0ACA9M209</accession>
<feature type="non-terminal residue" evidence="1">
    <location>
        <position position="1"/>
    </location>
</feature>
<evidence type="ECO:0000313" key="2">
    <source>
        <dbReference type="Proteomes" id="UP000789860"/>
    </source>
</evidence>
<reference evidence="1" key="1">
    <citation type="submission" date="2021-06" db="EMBL/GenBank/DDBJ databases">
        <authorList>
            <person name="Kallberg Y."/>
            <person name="Tangrot J."/>
            <person name="Rosling A."/>
        </authorList>
    </citation>
    <scope>NUCLEOTIDE SEQUENCE</scope>
    <source>
        <strain evidence="1">AU212A</strain>
    </source>
</reference>
<keyword evidence="2" id="KW-1185">Reference proteome</keyword>
<comment type="caution">
    <text evidence="1">The sequence shown here is derived from an EMBL/GenBank/DDBJ whole genome shotgun (WGS) entry which is preliminary data.</text>
</comment>
<name>A0ACA9M209_9GLOM</name>
<dbReference type="Proteomes" id="UP000789860">
    <property type="component" value="Unassembled WGS sequence"/>
</dbReference>